<feature type="binding site" evidence="3">
    <location>
        <position position="130"/>
    </location>
    <ligand>
        <name>Fe cation</name>
        <dbReference type="ChEBI" id="CHEBI:24875"/>
    </ligand>
</feature>
<dbReference type="SUPFAM" id="SSF56420">
    <property type="entry name" value="Peptide deformylase"/>
    <property type="match status" value="1"/>
</dbReference>
<keyword evidence="3" id="KW-0479">Metal-binding</keyword>
<keyword evidence="5" id="KW-1185">Reference proteome</keyword>
<dbReference type="AlphaFoldDB" id="A0A1T5A043"/>
<dbReference type="Proteomes" id="UP000243406">
    <property type="component" value="Unassembled WGS sequence"/>
</dbReference>
<comment type="function">
    <text evidence="3">Removes the formyl group from the N-terminal Met of newly synthesized proteins. Requires at least a dipeptide for an efficient rate of reaction. N-terminal L-methionine is a prerequisite for activity but the enzyme has broad specificity at other positions.</text>
</comment>
<comment type="similarity">
    <text evidence="1 3">Belongs to the polypeptide deformylase family.</text>
</comment>
<name>A0A1T5A043_9FIRM</name>
<feature type="active site" evidence="3">
    <location>
        <position position="131"/>
    </location>
</feature>
<dbReference type="PANTHER" id="PTHR10458">
    <property type="entry name" value="PEPTIDE DEFORMYLASE"/>
    <property type="match status" value="1"/>
</dbReference>
<comment type="catalytic activity">
    <reaction evidence="3">
        <text>N-terminal N-formyl-L-methionyl-[peptide] + H2O = N-terminal L-methionyl-[peptide] + formate</text>
        <dbReference type="Rhea" id="RHEA:24420"/>
        <dbReference type="Rhea" id="RHEA-COMP:10639"/>
        <dbReference type="Rhea" id="RHEA-COMP:10640"/>
        <dbReference type="ChEBI" id="CHEBI:15377"/>
        <dbReference type="ChEBI" id="CHEBI:15740"/>
        <dbReference type="ChEBI" id="CHEBI:49298"/>
        <dbReference type="ChEBI" id="CHEBI:64731"/>
        <dbReference type="EC" id="3.5.1.88"/>
    </reaction>
</comment>
<dbReference type="NCBIfam" id="NF001159">
    <property type="entry name" value="PRK00150.1-3"/>
    <property type="match status" value="1"/>
</dbReference>
<dbReference type="Gene3D" id="3.90.45.10">
    <property type="entry name" value="Peptide deformylase"/>
    <property type="match status" value="1"/>
</dbReference>
<evidence type="ECO:0000256" key="1">
    <source>
        <dbReference type="ARBA" id="ARBA00010759"/>
    </source>
</evidence>
<dbReference type="EMBL" id="FUYN01000001">
    <property type="protein sequence ID" value="SKB28147.1"/>
    <property type="molecule type" value="Genomic_DNA"/>
</dbReference>
<accession>A0A1T5A043</accession>
<evidence type="ECO:0000313" key="4">
    <source>
        <dbReference type="EMBL" id="SKB28147.1"/>
    </source>
</evidence>
<sequence>MAIRIIRTDGDEVLRKKSRAVDKINDKILELVEDMIDTMYEADGVGLAAPQVGVLKRVVVIDVGDGPIVMINPEILESSGEQTDDEGCLSLPGKFGCVTRPYYVKAKAYDTDMKEFVVEAEELFARAICHEIDHLDGILFKDKVEGSLNESE</sequence>
<dbReference type="InterPro" id="IPR023635">
    <property type="entry name" value="Peptide_deformylase"/>
</dbReference>
<feature type="binding site" evidence="3">
    <location>
        <position position="134"/>
    </location>
    <ligand>
        <name>Fe cation</name>
        <dbReference type="ChEBI" id="CHEBI:24875"/>
    </ligand>
</feature>
<dbReference type="GO" id="GO:0046872">
    <property type="term" value="F:metal ion binding"/>
    <property type="evidence" value="ECO:0007669"/>
    <property type="project" value="UniProtKB-KW"/>
</dbReference>
<organism evidence="4 5">
    <name type="scientific">Acetoanaerobium noterae</name>
    <dbReference type="NCBI Taxonomy" id="745369"/>
    <lineage>
        <taxon>Bacteria</taxon>
        <taxon>Bacillati</taxon>
        <taxon>Bacillota</taxon>
        <taxon>Clostridia</taxon>
        <taxon>Peptostreptococcales</taxon>
        <taxon>Filifactoraceae</taxon>
        <taxon>Acetoanaerobium</taxon>
    </lineage>
</organism>
<dbReference type="PANTHER" id="PTHR10458:SF22">
    <property type="entry name" value="PEPTIDE DEFORMYLASE"/>
    <property type="match status" value="1"/>
</dbReference>
<dbReference type="OrthoDB" id="9784988at2"/>
<protein>
    <recommendedName>
        <fullName evidence="3">Peptide deformylase</fullName>
        <shortName evidence="3">PDF</shortName>
        <ecNumber evidence="3">3.5.1.88</ecNumber>
    </recommendedName>
    <alternativeName>
        <fullName evidence="3">Polypeptide deformylase</fullName>
    </alternativeName>
</protein>
<dbReference type="CDD" id="cd00487">
    <property type="entry name" value="Pep_deformylase"/>
    <property type="match status" value="1"/>
</dbReference>
<evidence type="ECO:0000256" key="3">
    <source>
        <dbReference type="HAMAP-Rule" id="MF_00163"/>
    </source>
</evidence>
<dbReference type="PRINTS" id="PR01576">
    <property type="entry name" value="PDEFORMYLASE"/>
</dbReference>
<gene>
    <name evidence="3" type="primary">def</name>
    <name evidence="4" type="ORF">SAMN02745120_0579</name>
</gene>
<dbReference type="HAMAP" id="MF_00163">
    <property type="entry name" value="Pep_deformylase"/>
    <property type="match status" value="1"/>
</dbReference>
<evidence type="ECO:0000313" key="5">
    <source>
        <dbReference type="Proteomes" id="UP000243406"/>
    </source>
</evidence>
<keyword evidence="3" id="KW-0648">Protein biosynthesis</keyword>
<proteinExistence type="inferred from homology"/>
<dbReference type="GO" id="GO:0042586">
    <property type="term" value="F:peptide deformylase activity"/>
    <property type="evidence" value="ECO:0007669"/>
    <property type="project" value="UniProtKB-UniRule"/>
</dbReference>
<dbReference type="Pfam" id="PF01327">
    <property type="entry name" value="Pep_deformylase"/>
    <property type="match status" value="1"/>
</dbReference>
<feature type="binding site" evidence="3">
    <location>
        <position position="88"/>
    </location>
    <ligand>
        <name>Fe cation</name>
        <dbReference type="ChEBI" id="CHEBI:24875"/>
    </ligand>
</feature>
<dbReference type="GO" id="GO:0006412">
    <property type="term" value="P:translation"/>
    <property type="evidence" value="ECO:0007669"/>
    <property type="project" value="UniProtKB-UniRule"/>
</dbReference>
<keyword evidence="3" id="KW-0378">Hydrolase</keyword>
<dbReference type="InterPro" id="IPR036821">
    <property type="entry name" value="Peptide_deformylase_sf"/>
</dbReference>
<dbReference type="EC" id="3.5.1.88" evidence="3"/>
<comment type="cofactor">
    <cofactor evidence="3">
        <name>Fe(2+)</name>
        <dbReference type="ChEBI" id="CHEBI:29033"/>
    </cofactor>
    <text evidence="3">Binds 1 Fe(2+) ion.</text>
</comment>
<dbReference type="PIRSF" id="PIRSF004749">
    <property type="entry name" value="Pep_def"/>
    <property type="match status" value="1"/>
</dbReference>
<dbReference type="RefSeq" id="WP_079588548.1">
    <property type="nucleotide sequence ID" value="NZ_CP154629.1"/>
</dbReference>
<reference evidence="5" key="1">
    <citation type="submission" date="2017-02" db="EMBL/GenBank/DDBJ databases">
        <authorList>
            <person name="Varghese N."/>
            <person name="Submissions S."/>
        </authorList>
    </citation>
    <scope>NUCLEOTIDE SEQUENCE [LARGE SCALE GENOMIC DNA]</scope>
    <source>
        <strain evidence="5">ATCC 35199</strain>
    </source>
</reference>
<dbReference type="NCBIfam" id="TIGR00079">
    <property type="entry name" value="pept_deformyl"/>
    <property type="match status" value="1"/>
</dbReference>
<evidence type="ECO:0000256" key="2">
    <source>
        <dbReference type="ARBA" id="ARBA00023004"/>
    </source>
</evidence>
<keyword evidence="2 3" id="KW-0408">Iron</keyword>